<evidence type="ECO:0000313" key="1">
    <source>
        <dbReference type="EMBL" id="GEW15105.1"/>
    </source>
</evidence>
<name>A0A699GRV0_TANCI</name>
<accession>A0A699GRV0</accession>
<reference evidence="1" key="1">
    <citation type="journal article" date="2019" name="Sci. Rep.">
        <title>Draft genome of Tanacetum cinerariifolium, the natural source of mosquito coil.</title>
        <authorList>
            <person name="Yamashiro T."/>
            <person name="Shiraishi A."/>
            <person name="Satake H."/>
            <person name="Nakayama K."/>
        </authorList>
    </citation>
    <scope>NUCLEOTIDE SEQUENCE</scope>
</reference>
<protein>
    <submittedName>
        <fullName evidence="1">Uncharacterized protein</fullName>
    </submittedName>
</protein>
<sequence length="98" mass="11222">MINELNFVLTRPTNLFVIDYKTTSFSSDLWSEGVSIKEFGDVVLGLDVLDLSLTFFGKKVGGLGFLSVVRRCFVTVEIWLWREKGKGERGVWGEEKWK</sequence>
<gene>
    <name evidence="1" type="ORF">Tci_187081</name>
</gene>
<comment type="caution">
    <text evidence="1">The sequence shown here is derived from an EMBL/GenBank/DDBJ whole genome shotgun (WGS) entry which is preliminary data.</text>
</comment>
<proteinExistence type="predicted"/>
<dbReference type="AlphaFoldDB" id="A0A699GRV0"/>
<dbReference type="EMBL" id="BKCJ010047014">
    <property type="protein sequence ID" value="GEW15105.1"/>
    <property type="molecule type" value="Genomic_DNA"/>
</dbReference>
<organism evidence="1">
    <name type="scientific">Tanacetum cinerariifolium</name>
    <name type="common">Dalmatian daisy</name>
    <name type="synonym">Chrysanthemum cinerariifolium</name>
    <dbReference type="NCBI Taxonomy" id="118510"/>
    <lineage>
        <taxon>Eukaryota</taxon>
        <taxon>Viridiplantae</taxon>
        <taxon>Streptophyta</taxon>
        <taxon>Embryophyta</taxon>
        <taxon>Tracheophyta</taxon>
        <taxon>Spermatophyta</taxon>
        <taxon>Magnoliopsida</taxon>
        <taxon>eudicotyledons</taxon>
        <taxon>Gunneridae</taxon>
        <taxon>Pentapetalae</taxon>
        <taxon>asterids</taxon>
        <taxon>campanulids</taxon>
        <taxon>Asterales</taxon>
        <taxon>Asteraceae</taxon>
        <taxon>Asteroideae</taxon>
        <taxon>Anthemideae</taxon>
        <taxon>Anthemidinae</taxon>
        <taxon>Tanacetum</taxon>
    </lineage>
</organism>